<keyword evidence="7" id="KW-0732">Signal</keyword>
<dbReference type="Proteomes" id="UP001620461">
    <property type="component" value="Unassembled WGS sequence"/>
</dbReference>
<sequence length="340" mass="36226">MKSRCARSNFTKTTLSAALAVAAAFGLALPAAAQSSTQTLVIEPDQGLTPIYSLINAAKSTIDMTMYELQDTTAQDDLCNAAARNVKVRVILDVNDEKSNNTSAYNQLKGCGVDVVWAWTTYEATHQKTITIDAATSSAQTAIMTLNLTSRYYSTTRDFAVIENNATDIAAIEATFAKDFAHDSVTPSNGSDLVWSPTNSQASLLDIINNAKTSLLVENEEMSDSAIVDALENAAKKGVNVTIAMTNDDNDYASEFDDLAKAGANISTYPDNSTALYIHAKAIVADYGKSTAVAFVGSENFSSASLTKNRELGLTTANASILQQLETTISNDYAGGTPWQ</sequence>
<dbReference type="EMBL" id="JADIKJ010000008">
    <property type="protein sequence ID" value="MFK2900291.1"/>
    <property type="molecule type" value="Genomic_DNA"/>
</dbReference>
<comment type="similarity">
    <text evidence="2">Belongs to the phospholipase D family.</text>
</comment>
<feature type="signal peptide" evidence="7">
    <location>
        <begin position="1"/>
        <end position="33"/>
    </location>
</feature>
<evidence type="ECO:0000313" key="9">
    <source>
        <dbReference type="EMBL" id="MFK2900291.1"/>
    </source>
</evidence>
<keyword evidence="5" id="KW-0442">Lipid degradation</keyword>
<dbReference type="Pfam" id="PF13091">
    <property type="entry name" value="PLDc_2"/>
    <property type="match status" value="2"/>
</dbReference>
<reference evidence="9 10" key="1">
    <citation type="submission" date="2020-10" db="EMBL/GenBank/DDBJ databases">
        <title>Phylogeny of dyella-like bacteria.</title>
        <authorList>
            <person name="Fu J."/>
        </authorList>
    </citation>
    <scope>NUCLEOTIDE SEQUENCE [LARGE SCALE GENOMIC DNA]</scope>
    <source>
        <strain evidence="9 10">JP1</strain>
    </source>
</reference>
<dbReference type="CDD" id="cd09128">
    <property type="entry name" value="PLDc_unchar1_2"/>
    <property type="match status" value="1"/>
</dbReference>
<evidence type="ECO:0000256" key="1">
    <source>
        <dbReference type="ARBA" id="ARBA00000798"/>
    </source>
</evidence>
<comment type="caution">
    <text evidence="9">The sequence shown here is derived from an EMBL/GenBank/DDBJ whole genome shotgun (WGS) entry which is preliminary data.</text>
</comment>
<feature type="chain" id="PRO_5045066190" description="phospholipase D" evidence="7">
    <location>
        <begin position="34"/>
        <end position="340"/>
    </location>
</feature>
<evidence type="ECO:0000256" key="2">
    <source>
        <dbReference type="ARBA" id="ARBA00008664"/>
    </source>
</evidence>
<proteinExistence type="inferred from homology"/>
<keyword evidence="4" id="KW-0378">Hydrolase</keyword>
<dbReference type="PANTHER" id="PTHR43856:SF1">
    <property type="entry name" value="MITOCHONDRIAL CARDIOLIPIN HYDROLASE"/>
    <property type="match status" value="1"/>
</dbReference>
<dbReference type="InterPro" id="IPR051406">
    <property type="entry name" value="PLD_domain"/>
</dbReference>
<dbReference type="RefSeq" id="WP_404546757.1">
    <property type="nucleotide sequence ID" value="NZ_JADIKJ010000008.1"/>
</dbReference>
<dbReference type="InterPro" id="IPR001736">
    <property type="entry name" value="PLipase_D/transphosphatidylase"/>
</dbReference>
<dbReference type="SUPFAM" id="SSF56024">
    <property type="entry name" value="Phospholipase D/nuclease"/>
    <property type="match status" value="2"/>
</dbReference>
<protein>
    <recommendedName>
        <fullName evidence="3">phospholipase D</fullName>
        <ecNumber evidence="3">3.1.4.4</ecNumber>
    </recommendedName>
</protein>
<gene>
    <name evidence="9" type="ORF">ISP15_08090</name>
</gene>
<name>A0ABW8JJ93_9GAMM</name>
<feature type="domain" description="PLD phosphodiesterase" evidence="8">
    <location>
        <begin position="274"/>
        <end position="305"/>
    </location>
</feature>
<evidence type="ECO:0000256" key="5">
    <source>
        <dbReference type="ARBA" id="ARBA00022963"/>
    </source>
</evidence>
<dbReference type="Gene3D" id="3.30.870.10">
    <property type="entry name" value="Endonuclease Chain A"/>
    <property type="match status" value="2"/>
</dbReference>
<dbReference type="PANTHER" id="PTHR43856">
    <property type="entry name" value="CARDIOLIPIN HYDROLASE"/>
    <property type="match status" value="1"/>
</dbReference>
<evidence type="ECO:0000313" key="10">
    <source>
        <dbReference type="Proteomes" id="UP001620461"/>
    </source>
</evidence>
<organism evidence="9 10">
    <name type="scientific">Dyella jejuensis</name>
    <dbReference type="NCBI Taxonomy" id="1432009"/>
    <lineage>
        <taxon>Bacteria</taxon>
        <taxon>Pseudomonadati</taxon>
        <taxon>Pseudomonadota</taxon>
        <taxon>Gammaproteobacteria</taxon>
        <taxon>Lysobacterales</taxon>
        <taxon>Rhodanobacteraceae</taxon>
        <taxon>Dyella</taxon>
    </lineage>
</organism>
<dbReference type="EC" id="3.1.4.4" evidence="3"/>
<evidence type="ECO:0000256" key="3">
    <source>
        <dbReference type="ARBA" id="ARBA00012027"/>
    </source>
</evidence>
<evidence type="ECO:0000256" key="6">
    <source>
        <dbReference type="ARBA" id="ARBA00023098"/>
    </source>
</evidence>
<evidence type="ECO:0000256" key="7">
    <source>
        <dbReference type="SAM" id="SignalP"/>
    </source>
</evidence>
<keyword evidence="10" id="KW-1185">Reference proteome</keyword>
<dbReference type="InterPro" id="IPR025202">
    <property type="entry name" value="PLD-like_dom"/>
</dbReference>
<dbReference type="PROSITE" id="PS50035">
    <property type="entry name" value="PLD"/>
    <property type="match status" value="1"/>
</dbReference>
<evidence type="ECO:0000259" key="8">
    <source>
        <dbReference type="PROSITE" id="PS50035"/>
    </source>
</evidence>
<accession>A0ABW8JJ93</accession>
<evidence type="ECO:0000256" key="4">
    <source>
        <dbReference type="ARBA" id="ARBA00022801"/>
    </source>
</evidence>
<comment type="catalytic activity">
    <reaction evidence="1">
        <text>a 1,2-diacyl-sn-glycero-3-phosphocholine + H2O = a 1,2-diacyl-sn-glycero-3-phosphate + choline + H(+)</text>
        <dbReference type="Rhea" id="RHEA:14445"/>
        <dbReference type="ChEBI" id="CHEBI:15354"/>
        <dbReference type="ChEBI" id="CHEBI:15377"/>
        <dbReference type="ChEBI" id="CHEBI:15378"/>
        <dbReference type="ChEBI" id="CHEBI:57643"/>
        <dbReference type="ChEBI" id="CHEBI:58608"/>
        <dbReference type="EC" id="3.1.4.4"/>
    </reaction>
</comment>
<keyword evidence="6" id="KW-0443">Lipid metabolism</keyword>